<accession>A0AAD2FHJ1</accession>
<proteinExistence type="inferred from homology"/>
<name>A0AAD2FHJ1_9STRA</name>
<evidence type="ECO:0000256" key="8">
    <source>
        <dbReference type="SAM" id="SignalP"/>
    </source>
</evidence>
<dbReference type="InterPro" id="IPR002528">
    <property type="entry name" value="MATE_fam"/>
</dbReference>
<gene>
    <name evidence="9" type="ORF">CYCCA115_LOCUS6382</name>
</gene>
<keyword evidence="10" id="KW-1185">Reference proteome</keyword>
<feature type="transmembrane region" description="Helical" evidence="7">
    <location>
        <begin position="287"/>
        <end position="307"/>
    </location>
</feature>
<feature type="region of interest" description="Disordered" evidence="6">
    <location>
        <begin position="55"/>
        <end position="86"/>
    </location>
</feature>
<protein>
    <recommendedName>
        <fullName evidence="11">Protein DETOXIFICATION</fullName>
    </recommendedName>
</protein>
<dbReference type="EMBL" id="CAKOGP040000779">
    <property type="protein sequence ID" value="CAJ1939015.1"/>
    <property type="molecule type" value="Genomic_DNA"/>
</dbReference>
<organism evidence="9 10">
    <name type="scientific">Cylindrotheca closterium</name>
    <dbReference type="NCBI Taxonomy" id="2856"/>
    <lineage>
        <taxon>Eukaryota</taxon>
        <taxon>Sar</taxon>
        <taxon>Stramenopiles</taxon>
        <taxon>Ochrophyta</taxon>
        <taxon>Bacillariophyta</taxon>
        <taxon>Bacillariophyceae</taxon>
        <taxon>Bacillariophycidae</taxon>
        <taxon>Bacillariales</taxon>
        <taxon>Bacillariaceae</taxon>
        <taxon>Cylindrotheca</taxon>
    </lineage>
</organism>
<evidence type="ECO:0000313" key="10">
    <source>
        <dbReference type="Proteomes" id="UP001295423"/>
    </source>
</evidence>
<dbReference type="PANTHER" id="PTHR42893:SF9">
    <property type="entry name" value="PROTEIN DETOXIFICATION 46, CHLOROPLASTIC"/>
    <property type="match status" value="1"/>
</dbReference>
<keyword evidence="5 7" id="KW-0472">Membrane</keyword>
<keyword evidence="4 7" id="KW-1133">Transmembrane helix</keyword>
<comment type="caution">
    <text evidence="9">The sequence shown here is derived from an EMBL/GenBank/DDBJ whole genome shotgun (WGS) entry which is preliminary data.</text>
</comment>
<feature type="transmembrane region" description="Helical" evidence="7">
    <location>
        <begin position="345"/>
        <end position="365"/>
    </location>
</feature>
<evidence type="ECO:0000256" key="4">
    <source>
        <dbReference type="ARBA" id="ARBA00022989"/>
    </source>
</evidence>
<feature type="transmembrane region" description="Helical" evidence="7">
    <location>
        <begin position="448"/>
        <end position="466"/>
    </location>
</feature>
<evidence type="ECO:0000313" key="9">
    <source>
        <dbReference type="EMBL" id="CAJ1939015.1"/>
    </source>
</evidence>
<evidence type="ECO:0008006" key="11">
    <source>
        <dbReference type="Google" id="ProtNLM"/>
    </source>
</evidence>
<feature type="transmembrane region" description="Helical" evidence="7">
    <location>
        <begin position="486"/>
        <end position="506"/>
    </location>
</feature>
<evidence type="ECO:0000256" key="3">
    <source>
        <dbReference type="ARBA" id="ARBA00022692"/>
    </source>
</evidence>
<dbReference type="GO" id="GO:0015297">
    <property type="term" value="F:antiporter activity"/>
    <property type="evidence" value="ECO:0007669"/>
    <property type="project" value="InterPro"/>
</dbReference>
<reference evidence="9" key="1">
    <citation type="submission" date="2023-08" db="EMBL/GenBank/DDBJ databases">
        <authorList>
            <person name="Audoor S."/>
            <person name="Bilcke G."/>
        </authorList>
    </citation>
    <scope>NUCLEOTIDE SEQUENCE</scope>
</reference>
<feature type="compositionally biased region" description="Low complexity" evidence="6">
    <location>
        <begin position="55"/>
        <end position="66"/>
    </location>
</feature>
<dbReference type="GO" id="GO:0016020">
    <property type="term" value="C:membrane"/>
    <property type="evidence" value="ECO:0007669"/>
    <property type="project" value="UniProtKB-SubCell"/>
</dbReference>
<evidence type="ECO:0000256" key="5">
    <source>
        <dbReference type="ARBA" id="ARBA00023136"/>
    </source>
</evidence>
<feature type="transmembrane region" description="Helical" evidence="7">
    <location>
        <begin position="319"/>
        <end position="339"/>
    </location>
</feature>
<dbReference type="InterPro" id="IPR044644">
    <property type="entry name" value="DinF-like"/>
</dbReference>
<dbReference type="GO" id="GO:0042910">
    <property type="term" value="F:xenobiotic transmembrane transporter activity"/>
    <property type="evidence" value="ECO:0007669"/>
    <property type="project" value="InterPro"/>
</dbReference>
<dbReference type="Pfam" id="PF01554">
    <property type="entry name" value="MatE"/>
    <property type="match status" value="2"/>
</dbReference>
<feature type="signal peptide" evidence="8">
    <location>
        <begin position="1"/>
        <end position="26"/>
    </location>
</feature>
<feature type="transmembrane region" description="Helical" evidence="7">
    <location>
        <begin position="408"/>
        <end position="428"/>
    </location>
</feature>
<feature type="region of interest" description="Disordered" evidence="6">
    <location>
        <begin position="370"/>
        <end position="389"/>
    </location>
</feature>
<comment type="similarity">
    <text evidence="2">Belongs to the multi antimicrobial extrusion (MATE) (TC 2.A.66.1) family.</text>
</comment>
<feature type="chain" id="PRO_5042170641" description="Protein DETOXIFICATION" evidence="8">
    <location>
        <begin position="27"/>
        <end position="617"/>
    </location>
</feature>
<keyword evidence="8" id="KW-0732">Signal</keyword>
<keyword evidence="3 7" id="KW-0812">Transmembrane</keyword>
<feature type="transmembrane region" description="Helical" evidence="7">
    <location>
        <begin position="249"/>
        <end position="275"/>
    </location>
</feature>
<evidence type="ECO:0000256" key="6">
    <source>
        <dbReference type="SAM" id="MobiDB-lite"/>
    </source>
</evidence>
<feature type="transmembrane region" description="Helical" evidence="7">
    <location>
        <begin position="555"/>
        <end position="572"/>
    </location>
</feature>
<evidence type="ECO:0000256" key="7">
    <source>
        <dbReference type="SAM" id="Phobius"/>
    </source>
</evidence>
<evidence type="ECO:0000256" key="2">
    <source>
        <dbReference type="ARBA" id="ARBA00010199"/>
    </source>
</evidence>
<comment type="subcellular location">
    <subcellularLocation>
        <location evidence="1">Membrane</location>
        <topology evidence="1">Multi-pass membrane protein</topology>
    </subcellularLocation>
</comment>
<evidence type="ECO:0000256" key="1">
    <source>
        <dbReference type="ARBA" id="ARBA00004141"/>
    </source>
</evidence>
<dbReference type="PANTHER" id="PTHR42893">
    <property type="entry name" value="PROTEIN DETOXIFICATION 44, CHLOROPLASTIC-RELATED"/>
    <property type="match status" value="1"/>
</dbReference>
<dbReference type="Proteomes" id="UP001295423">
    <property type="component" value="Unassembled WGS sequence"/>
</dbReference>
<feature type="transmembrane region" description="Helical" evidence="7">
    <location>
        <begin position="526"/>
        <end position="548"/>
    </location>
</feature>
<sequence length="617" mass="65572">MITRRPERSGFMLLLFSVQCFRIVNGFSGRQTVPRFPFPLSRFPLSKVIPSSTSNRIISSSSLPSSLHKKKSPVILNNDEGTSDEAINGEEEAVPTEAFGVSEKTLVMNDMIQTANSEEEEEKDGGETIEDIISISNTTEIVNEIEETEIIVQEKESTTVLLADNDDSSSSSSSEKLRSLSPKAVLRFIAPTLALWIAPPVMSLIDTSAVGRFCGATDLAATNLVTNANANASTTSDDRQESDRIVSEALFLALISGIGLGAMVLVAGSPILGMIAGEASRSVVPSALKYALVRAFGQPFVIMASVARAAALAERDTKGPLVSVGLAFILNVIGTLTLVTKTPLGIVGAAIGTLCADVASTGFLLSRLRQSRKRRGNNESSSSSSSSSVTMPLLQVPSLDSTKRFLQYAAPIFFTILGKLVVYNGVALSVGRLGSVALAAHQVLLRSFFFWCPVGDSVGMTSQVFLPGILAKERRTGVPQRGAKRLLFSTGVGAGLVAAVLAWLLPARGAGLFTADAAVAQALRRTAPILGLSISMHAVALTCEGMLLAQRDLGFLSKSYIITTIATISLLLSPLRPSTLGGSWWILALFQASRSFQFTLRNIILTNRKSKQLSVTA</sequence>
<dbReference type="AlphaFoldDB" id="A0AAD2FHJ1"/>